<evidence type="ECO:0008006" key="9">
    <source>
        <dbReference type="Google" id="ProtNLM"/>
    </source>
</evidence>
<dbReference type="RefSeq" id="XP_056760508.1">
    <property type="nucleotide sequence ID" value="XM_056915754.1"/>
</dbReference>
<feature type="transmembrane region" description="Helical" evidence="6">
    <location>
        <begin position="158"/>
        <end position="181"/>
    </location>
</feature>
<evidence type="ECO:0000256" key="6">
    <source>
        <dbReference type="SAM" id="Phobius"/>
    </source>
</evidence>
<keyword evidence="8" id="KW-1185">Reference proteome</keyword>
<evidence type="ECO:0000256" key="4">
    <source>
        <dbReference type="ARBA" id="ARBA00023136"/>
    </source>
</evidence>
<evidence type="ECO:0000313" key="8">
    <source>
        <dbReference type="Proteomes" id="UP001213681"/>
    </source>
</evidence>
<comment type="subcellular location">
    <subcellularLocation>
        <location evidence="1">Membrane</location>
        <topology evidence="1">Single-pass membrane protein</topology>
    </subcellularLocation>
</comment>
<reference evidence="7" key="2">
    <citation type="journal article" date="2023" name="IMA Fungus">
        <title>Comparative genomic study of the Penicillium genus elucidates a diverse pangenome and 15 lateral gene transfer events.</title>
        <authorList>
            <person name="Petersen C."/>
            <person name="Sorensen T."/>
            <person name="Nielsen M.R."/>
            <person name="Sondergaard T.E."/>
            <person name="Sorensen J.L."/>
            <person name="Fitzpatrick D.A."/>
            <person name="Frisvad J.C."/>
            <person name="Nielsen K.L."/>
        </authorList>
    </citation>
    <scope>NUCLEOTIDE SEQUENCE</scope>
    <source>
        <strain evidence="7">IBT 16125</strain>
    </source>
</reference>
<keyword evidence="2 6" id="KW-0812">Transmembrane</keyword>
<proteinExistence type="predicted"/>
<feature type="compositionally biased region" description="Low complexity" evidence="5">
    <location>
        <begin position="122"/>
        <end position="140"/>
    </location>
</feature>
<sequence>MSAAAAVIPLTTTFTPPSSCFVINAVETFSEYSASGGSDVSTASIYYTEGPTTSALIIINTITETRASCCPTQLNADPSQTGALCQGYAVDQEGNIEGVLYAKAVSIRWQSTDFVLTPITTTSTTTPTAATTNTKSTSASLPEVPAKTHLGLTTGAKAGIGVGVTLGVILGLGAALGFFYFRRKRRDSPPRGSDEAENVTGADSTSKPKIMTEVSAAPDQQLAELPTPTYFITELPATDFSSQGQKPAELIGHVEH</sequence>
<feature type="region of interest" description="Disordered" evidence="5">
    <location>
        <begin position="122"/>
        <end position="141"/>
    </location>
</feature>
<dbReference type="GO" id="GO:0016020">
    <property type="term" value="C:membrane"/>
    <property type="evidence" value="ECO:0007669"/>
    <property type="project" value="UniProtKB-SubCell"/>
</dbReference>
<name>A0AAD6FWX9_9EURO</name>
<evidence type="ECO:0000313" key="7">
    <source>
        <dbReference type="EMBL" id="KAJ5433216.1"/>
    </source>
</evidence>
<comment type="caution">
    <text evidence="7">The sequence shown here is derived from an EMBL/GenBank/DDBJ whole genome shotgun (WGS) entry which is preliminary data.</text>
</comment>
<feature type="region of interest" description="Disordered" evidence="5">
    <location>
        <begin position="186"/>
        <end position="209"/>
    </location>
</feature>
<dbReference type="PANTHER" id="PTHR15549">
    <property type="entry name" value="PAIRED IMMUNOGLOBULIN-LIKE TYPE 2 RECEPTOR"/>
    <property type="match status" value="1"/>
</dbReference>
<dbReference type="GO" id="GO:0071944">
    <property type="term" value="C:cell periphery"/>
    <property type="evidence" value="ECO:0007669"/>
    <property type="project" value="UniProtKB-ARBA"/>
</dbReference>
<gene>
    <name evidence="7" type="ORF">N7458_012372</name>
</gene>
<accession>A0AAD6FWX9</accession>
<dbReference type="AlphaFoldDB" id="A0AAD6FWX9"/>
<keyword evidence="4 6" id="KW-0472">Membrane</keyword>
<evidence type="ECO:0000256" key="3">
    <source>
        <dbReference type="ARBA" id="ARBA00022989"/>
    </source>
</evidence>
<protein>
    <recommendedName>
        <fullName evidence="9">Mid2 domain-containing protein</fullName>
    </recommendedName>
</protein>
<evidence type="ECO:0000256" key="2">
    <source>
        <dbReference type="ARBA" id="ARBA00022692"/>
    </source>
</evidence>
<evidence type="ECO:0000256" key="5">
    <source>
        <dbReference type="SAM" id="MobiDB-lite"/>
    </source>
</evidence>
<reference evidence="7" key="1">
    <citation type="submission" date="2022-12" db="EMBL/GenBank/DDBJ databases">
        <authorList>
            <person name="Petersen C."/>
        </authorList>
    </citation>
    <scope>NUCLEOTIDE SEQUENCE</scope>
    <source>
        <strain evidence="7">IBT 16125</strain>
    </source>
</reference>
<organism evidence="7 8">
    <name type="scientific">Penicillium daleae</name>
    <dbReference type="NCBI Taxonomy" id="63821"/>
    <lineage>
        <taxon>Eukaryota</taxon>
        <taxon>Fungi</taxon>
        <taxon>Dikarya</taxon>
        <taxon>Ascomycota</taxon>
        <taxon>Pezizomycotina</taxon>
        <taxon>Eurotiomycetes</taxon>
        <taxon>Eurotiomycetidae</taxon>
        <taxon>Eurotiales</taxon>
        <taxon>Aspergillaceae</taxon>
        <taxon>Penicillium</taxon>
    </lineage>
</organism>
<keyword evidence="3 6" id="KW-1133">Transmembrane helix</keyword>
<dbReference type="GeneID" id="81605997"/>
<dbReference type="EMBL" id="JAPVEA010000009">
    <property type="protein sequence ID" value="KAJ5433216.1"/>
    <property type="molecule type" value="Genomic_DNA"/>
</dbReference>
<dbReference type="Proteomes" id="UP001213681">
    <property type="component" value="Unassembled WGS sequence"/>
</dbReference>
<evidence type="ECO:0000256" key="1">
    <source>
        <dbReference type="ARBA" id="ARBA00004167"/>
    </source>
</evidence>
<dbReference type="InterPro" id="IPR051694">
    <property type="entry name" value="Immunoregulatory_rcpt-like"/>
</dbReference>